<organism evidence="4 5">
    <name type="scientific">Pseudovirgaria hyperparasitica</name>
    <dbReference type="NCBI Taxonomy" id="470096"/>
    <lineage>
        <taxon>Eukaryota</taxon>
        <taxon>Fungi</taxon>
        <taxon>Dikarya</taxon>
        <taxon>Ascomycota</taxon>
        <taxon>Pezizomycotina</taxon>
        <taxon>Dothideomycetes</taxon>
        <taxon>Dothideomycetes incertae sedis</taxon>
        <taxon>Acrospermales</taxon>
        <taxon>Acrospermaceae</taxon>
        <taxon>Pseudovirgaria</taxon>
    </lineage>
</organism>
<dbReference type="SMART" id="SM01315">
    <property type="entry name" value="Spc7_N"/>
    <property type="match status" value="1"/>
</dbReference>
<reference evidence="4" key="1">
    <citation type="journal article" date="2020" name="Stud. Mycol.">
        <title>101 Dothideomycetes genomes: a test case for predicting lifestyles and emergence of pathogens.</title>
        <authorList>
            <person name="Haridas S."/>
            <person name="Albert R."/>
            <person name="Binder M."/>
            <person name="Bloem J."/>
            <person name="Labutti K."/>
            <person name="Salamov A."/>
            <person name="Andreopoulos B."/>
            <person name="Baker S."/>
            <person name="Barry K."/>
            <person name="Bills G."/>
            <person name="Bluhm B."/>
            <person name="Cannon C."/>
            <person name="Castanera R."/>
            <person name="Culley D."/>
            <person name="Daum C."/>
            <person name="Ezra D."/>
            <person name="Gonzalez J."/>
            <person name="Henrissat B."/>
            <person name="Kuo A."/>
            <person name="Liang C."/>
            <person name="Lipzen A."/>
            <person name="Lutzoni F."/>
            <person name="Magnuson J."/>
            <person name="Mondo S."/>
            <person name="Nolan M."/>
            <person name="Ohm R."/>
            <person name="Pangilinan J."/>
            <person name="Park H.-J."/>
            <person name="Ramirez L."/>
            <person name="Alfaro M."/>
            <person name="Sun H."/>
            <person name="Tritt A."/>
            <person name="Yoshinaga Y."/>
            <person name="Zwiers L.-H."/>
            <person name="Turgeon B."/>
            <person name="Goodwin S."/>
            <person name="Spatafora J."/>
            <person name="Crous P."/>
            <person name="Grigoriev I."/>
        </authorList>
    </citation>
    <scope>NUCLEOTIDE SEQUENCE</scope>
    <source>
        <strain evidence="4">CBS 121739</strain>
    </source>
</reference>
<evidence type="ECO:0000256" key="2">
    <source>
        <dbReference type="SAM" id="MobiDB-lite"/>
    </source>
</evidence>
<dbReference type="GO" id="GO:1990758">
    <property type="term" value="P:mitotic sister chromatid biorientation"/>
    <property type="evidence" value="ECO:0007669"/>
    <property type="project" value="TreeGrafter"/>
</dbReference>
<feature type="compositionally biased region" description="Low complexity" evidence="2">
    <location>
        <begin position="103"/>
        <end position="124"/>
    </location>
</feature>
<evidence type="ECO:0000256" key="1">
    <source>
        <dbReference type="SAM" id="Coils"/>
    </source>
</evidence>
<dbReference type="Pfam" id="PF08317">
    <property type="entry name" value="Spc7"/>
    <property type="match status" value="1"/>
</dbReference>
<feature type="region of interest" description="Disordered" evidence="2">
    <location>
        <begin position="103"/>
        <end position="231"/>
    </location>
</feature>
<dbReference type="Pfam" id="PF15402">
    <property type="entry name" value="MELT_2"/>
    <property type="match status" value="6"/>
</dbReference>
<keyword evidence="5" id="KW-1185">Reference proteome</keyword>
<feature type="domain" description="Spc7 kinetochore protein" evidence="3">
    <location>
        <begin position="735"/>
        <end position="1058"/>
    </location>
</feature>
<feature type="compositionally biased region" description="Acidic residues" evidence="2">
    <location>
        <begin position="637"/>
        <end position="649"/>
    </location>
</feature>
<name>A0A6A6VZ48_9PEZI</name>
<feature type="region of interest" description="Disordered" evidence="2">
    <location>
        <begin position="503"/>
        <end position="749"/>
    </location>
</feature>
<dbReference type="EMBL" id="ML996578">
    <property type="protein sequence ID" value="KAF2754970.1"/>
    <property type="molecule type" value="Genomic_DNA"/>
</dbReference>
<keyword evidence="1" id="KW-0175">Coiled coil</keyword>
<feature type="region of interest" description="Disordered" evidence="2">
    <location>
        <begin position="361"/>
        <end position="419"/>
    </location>
</feature>
<evidence type="ECO:0000313" key="4">
    <source>
        <dbReference type="EMBL" id="KAF2754970.1"/>
    </source>
</evidence>
<feature type="compositionally biased region" description="Polar residues" evidence="2">
    <location>
        <begin position="518"/>
        <end position="533"/>
    </location>
</feature>
<dbReference type="InterPro" id="IPR040850">
    <property type="entry name" value="Knl1_RWD_C"/>
</dbReference>
<dbReference type="SMART" id="SM00787">
    <property type="entry name" value="Spc7"/>
    <property type="match status" value="1"/>
</dbReference>
<accession>A0A6A6VZ48</accession>
<evidence type="ECO:0000313" key="5">
    <source>
        <dbReference type="Proteomes" id="UP000799437"/>
    </source>
</evidence>
<dbReference type="PANTHER" id="PTHR28260">
    <property type="entry name" value="SPINDLE POLE BODY COMPONENT SPC105"/>
    <property type="match status" value="1"/>
</dbReference>
<gene>
    <name evidence="4" type="ORF">EJ05DRAFT_519682</name>
</gene>
<feature type="region of interest" description="Disordered" evidence="2">
    <location>
        <begin position="471"/>
        <end position="490"/>
    </location>
</feature>
<dbReference type="OrthoDB" id="5592879at2759"/>
<dbReference type="RefSeq" id="XP_033597421.1">
    <property type="nucleotide sequence ID" value="XM_033748726.1"/>
</dbReference>
<dbReference type="Pfam" id="PF18210">
    <property type="entry name" value="Knl1_RWD_C"/>
    <property type="match status" value="1"/>
</dbReference>
<feature type="compositionally biased region" description="Basic and acidic residues" evidence="2">
    <location>
        <begin position="716"/>
        <end position="728"/>
    </location>
</feature>
<feature type="coiled-coil region" evidence="1">
    <location>
        <begin position="924"/>
        <end position="1004"/>
    </location>
</feature>
<dbReference type="PANTHER" id="PTHR28260:SF1">
    <property type="entry name" value="SPINDLE POLE BODY COMPONENT SPC105"/>
    <property type="match status" value="1"/>
</dbReference>
<feature type="compositionally biased region" description="Polar residues" evidence="2">
    <location>
        <begin position="216"/>
        <end position="231"/>
    </location>
</feature>
<evidence type="ECO:0000259" key="3">
    <source>
        <dbReference type="SMART" id="SM00787"/>
    </source>
</evidence>
<sequence>MDDKENIAEGIQVSQSGLSPLKKASGRKTRSKSIGPGGLNDAPLKDNTGNRRKSAFIPSGILPSKEDEKKRREARRKSLANRRVSFAPEATLHTWDVIEYIENATNSSSSSSSTRRNSAAPNRSPQENAAAQLSDVEPPSTPQEQLDEPIIKESPGNQRDAHQKKRRRSSGIPPLDFNNPEDVFSSSPMDESSYSGDEEEDADVQAPTAFIEGEENTSASIGSCSGESTGSSARLDAALKQASTYAGTQRLDFDENGDMSMEIAGDEVTAAFKPWCQKSAGTLNPSKDTTAKFDQENVNPFPTDSSDRSRHRLTGKVEEMPSGDAEDMSMDITRAIGGIIRSENDLVSDDGDATMEFTTAIGCIQKPEPHPQPNRRASLKRRRSSALPHQGATEEGSPANKQSRRSSLRIRSSPADTSIVEDETMEFTMALGGIQQPGSLKGLEDRRSSINTSLVDETMDFTMVVGGGIKPTMAQEHDDKLGNESGDDNEELSMELTAVLGEIIKASPKPVTPVKSPAKTSTVESHISTNVTKRSPGRSRASLGSPTKSHSNKAQQSPRRTARKSLLSLPPTTSDDLKNDPTKLDVLVAFGDFSEAKDKDTSTPTPKTVRFGADSVGSEKTPSPTRKIPKPSTLSVEAEDSSASEEFSEEPTLRSTAALFNSMKALSTPRKQAQPSPAKRATPRKSFAQTENAARSRAPTPNKRTPRKSISPSKQARFEILEDQDPHGPQDNSSVDTAKQPEPERIQLQDFLDMTNIKFMDLTTTKRRHTAAPSAFLNKRTSRDLGDQDEKPSLASCVVAAACTAPEYEMYQHACYQLKQHISQGKDIVNGIEASVDEETPPLFKEFLSAPPDQRYVMSNQLKNMKTFSRLNSKEVWYNWRSSLLRDLKTALLKTSRELDLDDAVLQKQEEILDSTMPTLSIRYKKLRTEEQQLQQRADELLSCDKEELDATRDRLVAVESELEQKRRMLFQLQEAQMQTEATIDAVKERKVDCLSEIQEAERVREECRGWSASEVNALKNRVSALETKYGWSITSANTVPAPTLTMTYASDLELYFHPLAFSPHADHSQASSMSLTYIGDSTPSPRPLTTSKRFFLQLLRAHLHSITQSSTSIPSLLTTIKTGWQMALALSEGVRSLEVVGICEESILSDEHTAVSVMLVLGSLRTKVRVTFEVGVSANETIFESTVNVKADVIYGERYKENTMTDFVGSKVGDKLKALGEMCAWGDAVEDLKARLIQKGPKGERV</sequence>
<dbReference type="GeneID" id="54489780"/>
<feature type="compositionally biased region" description="Polar residues" evidence="2">
    <location>
        <begin position="542"/>
        <end position="559"/>
    </location>
</feature>
<dbReference type="AlphaFoldDB" id="A0A6A6VZ48"/>
<dbReference type="InterPro" id="IPR033338">
    <property type="entry name" value="Spc105/Spc7"/>
</dbReference>
<dbReference type="InterPro" id="IPR013253">
    <property type="entry name" value="Spc7_domain"/>
</dbReference>
<dbReference type="Proteomes" id="UP000799437">
    <property type="component" value="Unassembled WGS sequence"/>
</dbReference>
<feature type="region of interest" description="Disordered" evidence="2">
    <location>
        <begin position="283"/>
        <end position="324"/>
    </location>
</feature>
<feature type="region of interest" description="Disordered" evidence="2">
    <location>
        <begin position="1"/>
        <end position="88"/>
    </location>
</feature>
<proteinExistence type="predicted"/>
<dbReference type="GO" id="GO:0034501">
    <property type="term" value="P:protein localization to kinetochore"/>
    <property type="evidence" value="ECO:0007669"/>
    <property type="project" value="TreeGrafter"/>
</dbReference>
<protein>
    <submittedName>
        <fullName evidence="4">Spc7-domain-containing protein</fullName>
    </submittedName>
</protein>
<dbReference type="GO" id="GO:0007094">
    <property type="term" value="P:mitotic spindle assembly checkpoint signaling"/>
    <property type="evidence" value="ECO:0007669"/>
    <property type="project" value="TreeGrafter"/>
</dbReference>
<dbReference type="GO" id="GO:0000776">
    <property type="term" value="C:kinetochore"/>
    <property type="evidence" value="ECO:0007669"/>
    <property type="project" value="TreeGrafter"/>
</dbReference>